<dbReference type="KEGG" id="gfl:GRFL_1819"/>
<accession>A0A1L7I5T9</accession>
<name>A0A1L7I5T9_9FLAO</name>
<dbReference type="PROSITE" id="PS51257">
    <property type="entry name" value="PROKAR_LIPOPROTEIN"/>
    <property type="match status" value="1"/>
</dbReference>
<keyword evidence="2" id="KW-1185">Reference proteome</keyword>
<proteinExistence type="predicted"/>
<organism evidence="1 2">
    <name type="scientific">Christiangramia flava JLT2011</name>
    <dbReference type="NCBI Taxonomy" id="1229726"/>
    <lineage>
        <taxon>Bacteria</taxon>
        <taxon>Pseudomonadati</taxon>
        <taxon>Bacteroidota</taxon>
        <taxon>Flavobacteriia</taxon>
        <taxon>Flavobacteriales</taxon>
        <taxon>Flavobacteriaceae</taxon>
        <taxon>Christiangramia</taxon>
    </lineage>
</organism>
<sequence>MRIEKIIFLLLNLLLLISCRQQTEKTRQADRNSEEVTNEISARATTPPKDLATIKKRFSEIETVRKTGKLDTISFNYHCYNERSGKVTFYSENEKLVLIEHRYNEYSHHEATDWFYLYNKEPFFVFLDRLDWSFDRQSGGETQTRDQITQSRLYFLNGKALQCLEKNFERTSNAGSVETEIPNTETDCSKASEALSEFQKLWNSRNSNSSEVFCNTA</sequence>
<dbReference type="EMBL" id="CP016359">
    <property type="protein sequence ID" value="APU68543.1"/>
    <property type="molecule type" value="Genomic_DNA"/>
</dbReference>
<dbReference type="RefSeq" id="WP_083644297.1">
    <property type="nucleotide sequence ID" value="NZ_AMRU01000001.1"/>
</dbReference>
<dbReference type="Proteomes" id="UP000186230">
    <property type="component" value="Chromosome"/>
</dbReference>
<evidence type="ECO:0000313" key="2">
    <source>
        <dbReference type="Proteomes" id="UP000186230"/>
    </source>
</evidence>
<gene>
    <name evidence="1" type="ORF">GRFL_1819</name>
</gene>
<evidence type="ECO:0000313" key="1">
    <source>
        <dbReference type="EMBL" id="APU68543.1"/>
    </source>
</evidence>
<protein>
    <submittedName>
        <fullName evidence="1">Uncharacterized protein</fullName>
    </submittedName>
</protein>
<dbReference type="STRING" id="1229726.GRFL_1819"/>
<dbReference type="OrthoDB" id="853657at2"/>
<reference evidence="1 2" key="1">
    <citation type="submission" date="2016-07" db="EMBL/GenBank/DDBJ databases">
        <title>Multi-omics approach to identify versatile polysaccharide utilization systems of a marine flavobacterium Gramella flava.</title>
        <authorList>
            <person name="Tang K."/>
        </authorList>
    </citation>
    <scope>NUCLEOTIDE SEQUENCE [LARGE SCALE GENOMIC DNA]</scope>
    <source>
        <strain evidence="1 2">JLT2011</strain>
    </source>
</reference>
<dbReference type="AlphaFoldDB" id="A0A1L7I5T9"/>